<feature type="repeat" description="ANK" evidence="3">
    <location>
        <begin position="351"/>
        <end position="386"/>
    </location>
</feature>
<feature type="repeat" description="ANK" evidence="3">
    <location>
        <begin position="189"/>
        <end position="221"/>
    </location>
</feature>
<dbReference type="Proteomes" id="UP000650833">
    <property type="component" value="Unassembled WGS sequence"/>
</dbReference>
<feature type="compositionally biased region" description="Low complexity" evidence="4">
    <location>
        <begin position="1384"/>
        <end position="1399"/>
    </location>
</feature>
<dbReference type="PROSITE" id="PS50297">
    <property type="entry name" value="ANK_REP_REGION"/>
    <property type="match status" value="4"/>
</dbReference>
<feature type="repeat" description="ANK" evidence="3">
    <location>
        <begin position="65"/>
        <end position="93"/>
    </location>
</feature>
<keyword evidence="1" id="KW-0677">Repeat</keyword>
<dbReference type="SMART" id="SM00248">
    <property type="entry name" value="ANK"/>
    <property type="match status" value="6"/>
</dbReference>
<evidence type="ECO:0008006" key="7">
    <source>
        <dbReference type="Google" id="ProtNLM"/>
    </source>
</evidence>
<name>A0A8H7USS5_9FUNG</name>
<evidence type="ECO:0000256" key="3">
    <source>
        <dbReference type="PROSITE-ProRule" id="PRU00023"/>
    </source>
</evidence>
<dbReference type="PANTHER" id="PTHR24126">
    <property type="entry name" value="ANKYRIN REPEAT, PH AND SEC7 DOMAIN CONTAINING PROTEIN SECG-RELATED"/>
    <property type="match status" value="1"/>
</dbReference>
<dbReference type="InterPro" id="IPR036770">
    <property type="entry name" value="Ankyrin_rpt-contain_sf"/>
</dbReference>
<dbReference type="SUPFAM" id="SSF48403">
    <property type="entry name" value="Ankyrin repeat"/>
    <property type="match status" value="2"/>
</dbReference>
<dbReference type="InterPro" id="IPR002110">
    <property type="entry name" value="Ankyrin_rpt"/>
</dbReference>
<protein>
    <recommendedName>
        <fullName evidence="7">Ankyrin</fullName>
    </recommendedName>
</protein>
<feature type="region of interest" description="Disordered" evidence="4">
    <location>
        <begin position="1371"/>
        <end position="1399"/>
    </location>
</feature>
<keyword evidence="6" id="KW-1185">Reference proteome</keyword>
<keyword evidence="2 3" id="KW-0040">ANK repeat</keyword>
<proteinExistence type="predicted"/>
<dbReference type="Pfam" id="PF13857">
    <property type="entry name" value="Ank_5"/>
    <property type="match status" value="2"/>
</dbReference>
<accession>A0A8H7USS5</accession>
<evidence type="ECO:0000256" key="1">
    <source>
        <dbReference type="ARBA" id="ARBA00022737"/>
    </source>
</evidence>
<dbReference type="EMBL" id="JAEPRC010000436">
    <property type="protein sequence ID" value="KAG2197256.1"/>
    <property type="molecule type" value="Genomic_DNA"/>
</dbReference>
<reference evidence="5" key="1">
    <citation type="submission" date="2020-12" db="EMBL/GenBank/DDBJ databases">
        <title>Metabolic potential, ecology and presence of endohyphal bacteria is reflected in genomic diversity of Mucoromycotina.</title>
        <authorList>
            <person name="Muszewska A."/>
            <person name="Okrasinska A."/>
            <person name="Steczkiewicz K."/>
            <person name="Drgas O."/>
            <person name="Orlowska M."/>
            <person name="Perlinska-Lenart U."/>
            <person name="Aleksandrzak-Piekarczyk T."/>
            <person name="Szatraj K."/>
            <person name="Zielenkiewicz U."/>
            <person name="Pilsyk S."/>
            <person name="Malc E."/>
            <person name="Mieczkowski P."/>
            <person name="Kruszewska J.S."/>
            <person name="Biernat P."/>
            <person name="Pawlowska J."/>
        </authorList>
    </citation>
    <scope>NUCLEOTIDE SEQUENCE</scope>
    <source>
        <strain evidence="5">CBS 226.32</strain>
    </source>
</reference>
<evidence type="ECO:0000313" key="5">
    <source>
        <dbReference type="EMBL" id="KAG2197256.1"/>
    </source>
</evidence>
<dbReference type="PROSITE" id="PS50088">
    <property type="entry name" value="ANK_REPEAT"/>
    <property type="match status" value="5"/>
</dbReference>
<gene>
    <name evidence="5" type="ORF">INT46_001782</name>
</gene>
<comment type="caution">
    <text evidence="5">The sequence shown here is derived from an EMBL/GenBank/DDBJ whole genome shotgun (WGS) entry which is preliminary data.</text>
</comment>
<evidence type="ECO:0000256" key="4">
    <source>
        <dbReference type="SAM" id="MobiDB-lite"/>
    </source>
</evidence>
<evidence type="ECO:0000313" key="6">
    <source>
        <dbReference type="Proteomes" id="UP000650833"/>
    </source>
</evidence>
<feature type="repeat" description="ANK" evidence="3">
    <location>
        <begin position="468"/>
        <end position="502"/>
    </location>
</feature>
<dbReference type="Gene3D" id="1.25.40.20">
    <property type="entry name" value="Ankyrin repeat-containing domain"/>
    <property type="match status" value="4"/>
</dbReference>
<evidence type="ECO:0000256" key="2">
    <source>
        <dbReference type="ARBA" id="ARBA00023043"/>
    </source>
</evidence>
<sequence length="1502" mass="168778">MDFLTAVARNDVEKVRSMLQSGIDVNSSFIWNSKDTFSPVIPSDIVNRPDLLNKLQTDQKYQCKPLNIAVLGGHPNMVRLLLSAGADINNKDGRGRTALVCAIYGLDLDASNINTSNLHLISQTNSSHFDIMKNILLCHPNLYYATLDAPQYEIKGITPLCLASYLGKADIIQLLLEDGRVNVDGTDSKNATALMYAARDGNVPIVKILLGYHASPDITDSHGWSAIQYAERNPEIVQLCEEVLRIKRSELVTSNNCTVNYPINYSKLSHLLSTIPNYPSSLSHLQFDTLREIDHLDPSAAPLVHIIQSAFLHAIKIHDHLSLQTLLMKSPPLNGVQRFGPLLVNHHDPKTGLTAFHHAMRTKPLPSLDTITMLFQAGADMNSQTYYGRTALHHLARFGIGKDGQSWGIQKSSNGKVAETSTITTLPATPPSSILASTVDDDHVPEHLAMCASLLIRFGSLVNIADPTGNTPLHFAAEFGGVPEVLEVLIFEGGADLSLKNKKGLTPLDVCKSEDIKRKIIQLETERKHANKTKSVISSLSGTIRPFDSASEYNRSSVSRSVSRSTAAIGNSTNNNKLKTATATTTTNISASFLFCGDDDSKQRLPISKQKQLLVTTIQRKKGDASYEEYSDFEIILKAFFSYQTTFTDSIESSLAYITDSILGSWNMAPDEHVSTIHQLENTITQLRFELREAHEMFDSTDQLVEKVMMSFREELEQVEQVHQADWEMSELQHDKIEKLFDVFERIDGRFCQLELAQDDLIGQTERLRKAAARKQQQLKIQSSDEPTEIDDCVVHLSQSLLILQTVPIDQVLYLRDDRSRLYQDMTVVVDQVLQEIEVHLNQQQDKQKLTQAKSLVQDQWLKVKEILTKSYPAPGVEEKKDHSIELPSHVNQMTRSVSHQSTIRQKQNIMANIYNSPKNQQKGGIEHPSLNQLELSFDILHSNLYEIQKDIEEVTEHLEKLMLSKKKMYELCLSLEKELNDNEKTRTEHQIKSELNQVMIFTQQLFNKQHALDKERTQLLKEYTGIEQQLDATRNSLQKVRPPALLQGLLDRLDTDETPCVRVEKDWKEDSNLVTEIVLDNQHVEDDESCASSTTSTSQHHQELQLTALQSKQLNAQCASKLSTLCYIARLDASLYCLKVLASHSISKSRQNLLQVQASLGQASTDLDETRNQMTQLYDDAAEVARQVFALKTELETIVRHRKEEVVKVWEVVDEVSEGVDAKSIQCQQQMQQQQQPQKQQKVPLQVVADQGEQQQQQERIEEQDRHQWIVRELEQLQHVHESLQDAIAELKQEQAMIGQSLRQLASVFIEPQVDKLVGQDEESLLSVSDRLAELMDRVRDNEIGLRPISFSSHEIEKKQDVVTTGATVPVKSTTTGAGPRISASNKNAASSSNNNRMSRLSAATNRLSVSTYNSNRSSFYVRSLSSTVLDSNSTNKRLSTAISIRTDKKRMSIISATSLSSLSSYQQERMISRASNLSSVLSKVQQQKDSNSNNQIVSKK</sequence>
<dbReference type="PANTHER" id="PTHR24126:SF14">
    <property type="entry name" value="ANK_REP_REGION DOMAIN-CONTAINING PROTEIN"/>
    <property type="match status" value="1"/>
</dbReference>
<dbReference type="OrthoDB" id="539213at2759"/>
<dbReference type="Pfam" id="PF12796">
    <property type="entry name" value="Ank_2"/>
    <property type="match status" value="1"/>
</dbReference>
<organism evidence="5 6">
    <name type="scientific">Mucor plumbeus</name>
    <dbReference type="NCBI Taxonomy" id="97098"/>
    <lineage>
        <taxon>Eukaryota</taxon>
        <taxon>Fungi</taxon>
        <taxon>Fungi incertae sedis</taxon>
        <taxon>Mucoromycota</taxon>
        <taxon>Mucoromycotina</taxon>
        <taxon>Mucoromycetes</taxon>
        <taxon>Mucorales</taxon>
        <taxon>Mucorineae</taxon>
        <taxon>Mucoraceae</taxon>
        <taxon>Mucor</taxon>
    </lineage>
</organism>
<feature type="repeat" description="ANK" evidence="3">
    <location>
        <begin position="155"/>
        <end position="179"/>
    </location>
</feature>